<dbReference type="InterPro" id="IPR011008">
    <property type="entry name" value="Dimeric_a/b-barrel"/>
</dbReference>
<dbReference type="GO" id="GO:0005829">
    <property type="term" value="C:cytosol"/>
    <property type="evidence" value="ECO:0007669"/>
    <property type="project" value="TreeGrafter"/>
</dbReference>
<name>A0A656VHE9_SERMA</name>
<gene>
    <name evidence="2" type="ORF">AB868_02491</name>
</gene>
<dbReference type="InterPro" id="IPR050744">
    <property type="entry name" value="AI-2_Isomerase_LsrG"/>
</dbReference>
<proteinExistence type="predicted"/>
<keyword evidence="2" id="KW-0503">Monooxygenase</keyword>
<dbReference type="GO" id="GO:0004497">
    <property type="term" value="F:monooxygenase activity"/>
    <property type="evidence" value="ECO:0007669"/>
    <property type="project" value="UniProtKB-KW"/>
</dbReference>
<dbReference type="EMBL" id="LFJS01000012">
    <property type="protein sequence ID" value="KMU51742.1"/>
    <property type="molecule type" value="Genomic_DNA"/>
</dbReference>
<dbReference type="PANTHER" id="PTHR33336:SF3">
    <property type="entry name" value="ABM DOMAIN-CONTAINING PROTEIN"/>
    <property type="match status" value="1"/>
</dbReference>
<protein>
    <submittedName>
        <fullName evidence="2">Antibiotic biosynthesis monooxygenase</fullName>
    </submittedName>
</protein>
<evidence type="ECO:0000313" key="2">
    <source>
        <dbReference type="EMBL" id="KMU51742.1"/>
    </source>
</evidence>
<accession>A0A656VHE9</accession>
<evidence type="ECO:0000259" key="1">
    <source>
        <dbReference type="PROSITE" id="PS51725"/>
    </source>
</evidence>
<dbReference type="InterPro" id="IPR007138">
    <property type="entry name" value="ABM_dom"/>
</dbReference>
<dbReference type="SUPFAM" id="SSF54909">
    <property type="entry name" value="Dimeric alpha+beta barrel"/>
    <property type="match status" value="1"/>
</dbReference>
<dbReference type="Proteomes" id="UP000037482">
    <property type="component" value="Unassembled WGS sequence"/>
</dbReference>
<dbReference type="AlphaFoldDB" id="A0A656VHE9"/>
<comment type="caution">
    <text evidence="2">The sequence shown here is derived from an EMBL/GenBank/DDBJ whole genome shotgun (WGS) entry which is preliminary data.</text>
</comment>
<keyword evidence="2" id="KW-0560">Oxidoreductase</keyword>
<reference evidence="2 3" key="1">
    <citation type="submission" date="2015-06" db="EMBL/GenBank/DDBJ databases">
        <title>Draft Genome of Serratia marcescens Strain AH0650_Sm1.</title>
        <authorList>
            <person name="Wan Y."/>
            <person name="Gorrie C."/>
            <person name="Holt K."/>
        </authorList>
    </citation>
    <scope>NUCLEOTIDE SEQUENCE [LARGE SCALE GENOMIC DNA]</scope>
    <source>
        <strain evidence="2 3">AH0650_Sm1</strain>
    </source>
</reference>
<organism evidence="2 3">
    <name type="scientific">Serratia marcescens</name>
    <dbReference type="NCBI Taxonomy" id="615"/>
    <lineage>
        <taxon>Bacteria</taxon>
        <taxon>Pseudomonadati</taxon>
        <taxon>Pseudomonadota</taxon>
        <taxon>Gammaproteobacteria</taxon>
        <taxon>Enterobacterales</taxon>
        <taxon>Yersiniaceae</taxon>
        <taxon>Serratia</taxon>
    </lineage>
</organism>
<evidence type="ECO:0000313" key="3">
    <source>
        <dbReference type="Proteomes" id="UP000037482"/>
    </source>
</evidence>
<dbReference type="Gene3D" id="3.30.70.100">
    <property type="match status" value="1"/>
</dbReference>
<dbReference type="PANTHER" id="PTHR33336">
    <property type="entry name" value="QUINOL MONOOXYGENASE YGIN-RELATED"/>
    <property type="match status" value="1"/>
</dbReference>
<sequence length="135" mass="15393">MHLFVGDKLKSTAQQAHSDKDFNDADANTVDFHQVEREKTMEVRVIATLQAKAGFEAAVSEAVHDILEPSRQELGNLQYDLHRDLEKPGTFVFFERWASSEALDKHNETAHFQQFVSRLDGKLDVLDIKKLKKIA</sequence>
<dbReference type="PROSITE" id="PS51725">
    <property type="entry name" value="ABM"/>
    <property type="match status" value="1"/>
</dbReference>
<dbReference type="Pfam" id="PF03992">
    <property type="entry name" value="ABM"/>
    <property type="match status" value="1"/>
</dbReference>
<feature type="domain" description="ABM" evidence="1">
    <location>
        <begin position="43"/>
        <end position="134"/>
    </location>
</feature>